<organism evidence="2 3">
    <name type="scientific">Collybiopsis luxurians FD-317 M1</name>
    <dbReference type="NCBI Taxonomy" id="944289"/>
    <lineage>
        <taxon>Eukaryota</taxon>
        <taxon>Fungi</taxon>
        <taxon>Dikarya</taxon>
        <taxon>Basidiomycota</taxon>
        <taxon>Agaricomycotina</taxon>
        <taxon>Agaricomycetes</taxon>
        <taxon>Agaricomycetidae</taxon>
        <taxon>Agaricales</taxon>
        <taxon>Marasmiineae</taxon>
        <taxon>Omphalotaceae</taxon>
        <taxon>Collybiopsis</taxon>
        <taxon>Collybiopsis luxurians</taxon>
    </lineage>
</organism>
<reference evidence="2 3" key="1">
    <citation type="submission" date="2014-04" db="EMBL/GenBank/DDBJ databases">
        <title>Evolutionary Origins and Diversification of the Mycorrhizal Mutualists.</title>
        <authorList>
            <consortium name="DOE Joint Genome Institute"/>
            <consortium name="Mycorrhizal Genomics Consortium"/>
            <person name="Kohler A."/>
            <person name="Kuo A."/>
            <person name="Nagy L.G."/>
            <person name="Floudas D."/>
            <person name="Copeland A."/>
            <person name="Barry K.W."/>
            <person name="Cichocki N."/>
            <person name="Veneault-Fourrey C."/>
            <person name="LaButti K."/>
            <person name="Lindquist E.A."/>
            <person name="Lipzen A."/>
            <person name="Lundell T."/>
            <person name="Morin E."/>
            <person name="Murat C."/>
            <person name="Riley R."/>
            <person name="Ohm R."/>
            <person name="Sun H."/>
            <person name="Tunlid A."/>
            <person name="Henrissat B."/>
            <person name="Grigoriev I.V."/>
            <person name="Hibbett D.S."/>
            <person name="Martin F."/>
        </authorList>
    </citation>
    <scope>NUCLEOTIDE SEQUENCE [LARGE SCALE GENOMIC DNA]</scope>
    <source>
        <strain evidence="2 3">FD-317 M1</strain>
    </source>
</reference>
<dbReference type="Proteomes" id="UP000053593">
    <property type="component" value="Unassembled WGS sequence"/>
</dbReference>
<dbReference type="EMBL" id="KN834842">
    <property type="protein sequence ID" value="KIK52501.1"/>
    <property type="molecule type" value="Genomic_DNA"/>
</dbReference>
<keyword evidence="1" id="KW-1133">Transmembrane helix</keyword>
<keyword evidence="1" id="KW-0472">Membrane</keyword>
<keyword evidence="1" id="KW-0812">Transmembrane</keyword>
<dbReference type="OrthoDB" id="2884172at2759"/>
<dbReference type="HOGENOM" id="CLU_136327_0_0_1"/>
<sequence>MFVDIGVNVAALCFGETQIEYSENTKISGDLFWVSYLISLAVNISATGLIAWIAWNHRRLMAEAGIRRRTRVQKILLLLIESGAVYCLIQAINVGCSVKVGLEVLTNPSEGVSIVVKVITTLFSLCVGLYPVIVILLISVKASPVNETSYWHTMVADSRSRSEGHIPNTSTLSDPERVT</sequence>
<feature type="transmembrane region" description="Helical" evidence="1">
    <location>
        <begin position="75"/>
        <end position="94"/>
    </location>
</feature>
<keyword evidence="3" id="KW-1185">Reference proteome</keyword>
<feature type="transmembrane region" description="Helical" evidence="1">
    <location>
        <begin position="114"/>
        <end position="138"/>
    </location>
</feature>
<dbReference type="AlphaFoldDB" id="A0A0D0BDF5"/>
<proteinExistence type="predicted"/>
<name>A0A0D0BDF5_9AGAR</name>
<evidence type="ECO:0000313" key="3">
    <source>
        <dbReference type="Proteomes" id="UP000053593"/>
    </source>
</evidence>
<accession>A0A0D0BDF5</accession>
<evidence type="ECO:0000256" key="1">
    <source>
        <dbReference type="SAM" id="Phobius"/>
    </source>
</evidence>
<evidence type="ECO:0000313" key="2">
    <source>
        <dbReference type="EMBL" id="KIK52501.1"/>
    </source>
</evidence>
<protein>
    <submittedName>
        <fullName evidence="2">Uncharacterized protein</fullName>
    </submittedName>
</protein>
<gene>
    <name evidence="2" type="ORF">GYMLUDRAFT_967083</name>
</gene>
<feature type="transmembrane region" description="Helical" evidence="1">
    <location>
        <begin position="31"/>
        <end position="55"/>
    </location>
</feature>